<proteinExistence type="predicted"/>
<feature type="transmembrane region" description="Helical" evidence="1">
    <location>
        <begin position="27"/>
        <end position="52"/>
    </location>
</feature>
<comment type="caution">
    <text evidence="2">The sequence shown here is derived from an EMBL/GenBank/DDBJ whole genome shotgun (WGS) entry which is preliminary data.</text>
</comment>
<organism evidence="2 3">
    <name type="scientific">Olea europaea subsp. europaea</name>
    <dbReference type="NCBI Taxonomy" id="158383"/>
    <lineage>
        <taxon>Eukaryota</taxon>
        <taxon>Viridiplantae</taxon>
        <taxon>Streptophyta</taxon>
        <taxon>Embryophyta</taxon>
        <taxon>Tracheophyta</taxon>
        <taxon>Spermatophyta</taxon>
        <taxon>Magnoliopsida</taxon>
        <taxon>eudicotyledons</taxon>
        <taxon>Gunneridae</taxon>
        <taxon>Pentapetalae</taxon>
        <taxon>asterids</taxon>
        <taxon>lamiids</taxon>
        <taxon>Lamiales</taxon>
        <taxon>Oleaceae</taxon>
        <taxon>Oleeae</taxon>
        <taxon>Olea</taxon>
    </lineage>
</organism>
<dbReference type="PANTHER" id="PTHR33133:SF3">
    <property type="entry name" value="TRANSMEMBRANE PROTEIN"/>
    <property type="match status" value="1"/>
</dbReference>
<feature type="transmembrane region" description="Helical" evidence="1">
    <location>
        <begin position="140"/>
        <end position="164"/>
    </location>
</feature>
<keyword evidence="1" id="KW-0472">Membrane</keyword>
<sequence length="339" mass="37727">MEDFSSFPMEKTGKIIRRSIFTFLQNYQFFTSTAAILAFPFAASTLVCQASLPSSPSFALVQGRLRTLFLAAGFPPSSDLFNILNLKLSQTTVTFLLVLPFSLTFLLFAKALIIKALFYQENRHFSSWNKLFKSLYLTQICNLLFILSANATCFSILLVAFNFFDLLGLSSSGHLLFLSALGIVIYSVILANAYVLCNLAIVLSGVEKRGGFTSILKAFLLIRGRTATALSLALPFNIAMASIEALFQYRVVRAYNNTISPNSSMFFEGTFIAYLYAILLVLDTVVGSMFFKSCRTELQIDQENLFSEIKEDSPMPFILHSNSVNKVGKGDFVLLIQEN</sequence>
<dbReference type="AlphaFoldDB" id="A0A8S0TWB1"/>
<dbReference type="Proteomes" id="UP000594638">
    <property type="component" value="Unassembled WGS sequence"/>
</dbReference>
<evidence type="ECO:0000313" key="2">
    <source>
        <dbReference type="EMBL" id="CAA3010373.1"/>
    </source>
</evidence>
<evidence type="ECO:0000256" key="1">
    <source>
        <dbReference type="SAM" id="Phobius"/>
    </source>
</evidence>
<accession>A0A8S0TWB1</accession>
<dbReference type="OrthoDB" id="687732at2759"/>
<keyword evidence="1" id="KW-0812">Transmembrane</keyword>
<gene>
    <name evidence="2" type="ORF">OLEA9_A017820</name>
</gene>
<feature type="transmembrane region" description="Helical" evidence="1">
    <location>
        <begin position="227"/>
        <end position="251"/>
    </location>
</feature>
<keyword evidence="3" id="KW-1185">Reference proteome</keyword>
<dbReference type="Gramene" id="OE9A017820T1">
    <property type="protein sequence ID" value="OE9A017820C1"/>
    <property type="gene ID" value="OE9A017820"/>
</dbReference>
<protein>
    <submittedName>
        <fullName evidence="2">Uncharacterized protein LOC111400433</fullName>
    </submittedName>
</protein>
<feature type="transmembrane region" description="Helical" evidence="1">
    <location>
        <begin position="271"/>
        <end position="291"/>
    </location>
</feature>
<evidence type="ECO:0000313" key="3">
    <source>
        <dbReference type="Proteomes" id="UP000594638"/>
    </source>
</evidence>
<dbReference type="EMBL" id="CACTIH010007341">
    <property type="protein sequence ID" value="CAA3010373.1"/>
    <property type="molecule type" value="Genomic_DNA"/>
</dbReference>
<dbReference type="PANTHER" id="PTHR33133">
    <property type="entry name" value="OS08G0107100 PROTEIN-RELATED"/>
    <property type="match status" value="1"/>
</dbReference>
<feature type="transmembrane region" description="Helical" evidence="1">
    <location>
        <begin position="176"/>
        <end position="206"/>
    </location>
</feature>
<feature type="transmembrane region" description="Helical" evidence="1">
    <location>
        <begin position="95"/>
        <end position="119"/>
    </location>
</feature>
<reference evidence="2 3" key="1">
    <citation type="submission" date="2019-12" db="EMBL/GenBank/DDBJ databases">
        <authorList>
            <person name="Alioto T."/>
            <person name="Alioto T."/>
            <person name="Gomez Garrido J."/>
        </authorList>
    </citation>
    <scope>NUCLEOTIDE SEQUENCE [LARGE SCALE GENOMIC DNA]</scope>
</reference>
<name>A0A8S0TWB1_OLEEU</name>
<keyword evidence="1" id="KW-1133">Transmembrane helix</keyword>